<evidence type="ECO:0000256" key="1">
    <source>
        <dbReference type="ARBA" id="ARBA00004651"/>
    </source>
</evidence>
<comment type="catalytic activity">
    <reaction evidence="12">
        <text>2 a Fe(II)-siderophore + NADP(+) + H(+) = 2 a Fe(III)-siderophore + NADPH</text>
        <dbReference type="Rhea" id="RHEA:28795"/>
        <dbReference type="Rhea" id="RHEA-COMP:11342"/>
        <dbReference type="Rhea" id="RHEA-COMP:11344"/>
        <dbReference type="ChEBI" id="CHEBI:15378"/>
        <dbReference type="ChEBI" id="CHEBI:29033"/>
        <dbReference type="ChEBI" id="CHEBI:29034"/>
        <dbReference type="ChEBI" id="CHEBI:57783"/>
        <dbReference type="ChEBI" id="CHEBI:58349"/>
        <dbReference type="EC" id="1.16.1.9"/>
    </reaction>
</comment>
<dbReference type="OrthoDB" id="17725at2759"/>
<proteinExistence type="inferred from homology"/>
<feature type="domain" description="FAD-binding FR-type" evidence="14">
    <location>
        <begin position="306"/>
        <end position="421"/>
    </location>
</feature>
<dbReference type="InterPro" id="IPR039261">
    <property type="entry name" value="FNR_nucleotide-bd"/>
</dbReference>
<comment type="similarity">
    <text evidence="2">Belongs to the ferric reductase (FRE) family.</text>
</comment>
<keyword evidence="16" id="KW-1185">Reference proteome</keyword>
<evidence type="ECO:0000256" key="6">
    <source>
        <dbReference type="ARBA" id="ARBA00022692"/>
    </source>
</evidence>
<dbReference type="Pfam" id="PF01794">
    <property type="entry name" value="Ferric_reduct"/>
    <property type="match status" value="1"/>
</dbReference>
<evidence type="ECO:0000256" key="2">
    <source>
        <dbReference type="ARBA" id="ARBA00006278"/>
    </source>
</evidence>
<dbReference type="InterPro" id="IPR013130">
    <property type="entry name" value="Fe3_Rdtase_TM_dom"/>
</dbReference>
<keyword evidence="11 13" id="KW-0472">Membrane</keyword>
<dbReference type="SFLD" id="SFLDS00052">
    <property type="entry name" value="Ferric_Reductase_Domain"/>
    <property type="match status" value="1"/>
</dbReference>
<comment type="caution">
    <text evidence="15">The sequence shown here is derived from an EMBL/GenBank/DDBJ whole genome shotgun (WGS) entry which is preliminary data.</text>
</comment>
<evidence type="ECO:0000256" key="13">
    <source>
        <dbReference type="SAM" id="Phobius"/>
    </source>
</evidence>
<dbReference type="InterPro" id="IPR051410">
    <property type="entry name" value="Ferric/Cupric_Reductase"/>
</dbReference>
<feature type="transmembrane region" description="Helical" evidence="13">
    <location>
        <begin position="175"/>
        <end position="195"/>
    </location>
</feature>
<dbReference type="SFLD" id="SFLDG01168">
    <property type="entry name" value="Ferric_reductase_subgroup_(FRE"/>
    <property type="match status" value="1"/>
</dbReference>
<accession>A0A8H6X6S9</accession>
<evidence type="ECO:0000256" key="10">
    <source>
        <dbReference type="ARBA" id="ARBA00023065"/>
    </source>
</evidence>
<organism evidence="15 16">
    <name type="scientific">Mycena venus</name>
    <dbReference type="NCBI Taxonomy" id="2733690"/>
    <lineage>
        <taxon>Eukaryota</taxon>
        <taxon>Fungi</taxon>
        <taxon>Dikarya</taxon>
        <taxon>Basidiomycota</taxon>
        <taxon>Agaricomycotina</taxon>
        <taxon>Agaricomycetes</taxon>
        <taxon>Agaricomycetidae</taxon>
        <taxon>Agaricales</taxon>
        <taxon>Marasmiineae</taxon>
        <taxon>Mycenaceae</taxon>
        <taxon>Mycena</taxon>
    </lineage>
</organism>
<evidence type="ECO:0000256" key="5">
    <source>
        <dbReference type="ARBA" id="ARBA00022475"/>
    </source>
</evidence>
<evidence type="ECO:0000256" key="9">
    <source>
        <dbReference type="ARBA" id="ARBA00023002"/>
    </source>
</evidence>
<evidence type="ECO:0000259" key="14">
    <source>
        <dbReference type="PROSITE" id="PS51384"/>
    </source>
</evidence>
<evidence type="ECO:0000256" key="11">
    <source>
        <dbReference type="ARBA" id="ARBA00023136"/>
    </source>
</evidence>
<comment type="subcellular location">
    <subcellularLocation>
        <location evidence="1">Cell membrane</location>
        <topology evidence="1">Multi-pass membrane protein</topology>
    </subcellularLocation>
</comment>
<dbReference type="GO" id="GO:0005886">
    <property type="term" value="C:plasma membrane"/>
    <property type="evidence" value="ECO:0007669"/>
    <property type="project" value="UniProtKB-SubCell"/>
</dbReference>
<sequence>MGLIWLKHPVLWHSSRVPSGYDYSAMTDEQKQLIVTRWHDWYTADWDYGQTTLAFFCAVILASAILNTASRLCARSRMYGFCSLDRPYIPSNIHLPSSNQGKSIPGPADKFTAAFRYTAARQFHLHATRWYTPPLAAILGVSGMFIFIMALMLAIRPFYWPNEAMGHSPPIATRSGWISIAIMPFMIAFATKVNFVGILTGTSHEKLQVFHRWSAVFMYITSLVHTFPFIINDIMMGEMEVQYKTSPWYWTGVAALVPQTYLIALSWGIFRNPYYEIFKKLHFIASGIFMAALFIHVNFRLTSWDYFWATLVIYGLAWLSRVARTIYTTGFRAPRDRRVRRFKWAPGQHVFVRVLGLGVHALTSHPFTVSSVHTGGAENTAELVMRVHRGLTSALAQRVSGKVAWTSRVVVDGPYGGLHVPLKAYERVYLLAGGSGATFTLPLFADLAASMKANGAACQRVEFVVVVPDSDNYAWMEPTVTAAAAELPETAVGVRVHFTRVEDIKGSDPSVDVLRGRPVLGDIVREAHASASKVAIVACGPEGFLYDVRNAVADSQLVIADGFGSCKDLFFHTETYSW</sequence>
<dbReference type="EC" id="1.16.1.9" evidence="3"/>
<dbReference type="Gene3D" id="3.40.50.80">
    <property type="entry name" value="Nucleotide-binding domain of ferredoxin-NADP reductase (FNR) module"/>
    <property type="match status" value="1"/>
</dbReference>
<dbReference type="InterPro" id="IPR013121">
    <property type="entry name" value="Fe_red_NAD-bd_6"/>
</dbReference>
<protein>
    <recommendedName>
        <fullName evidence="3">ferric-chelate reductase (NADPH)</fullName>
        <ecNumber evidence="3">1.16.1.9</ecNumber>
    </recommendedName>
</protein>
<dbReference type="GO" id="GO:0006826">
    <property type="term" value="P:iron ion transport"/>
    <property type="evidence" value="ECO:0007669"/>
    <property type="project" value="TreeGrafter"/>
</dbReference>
<dbReference type="AlphaFoldDB" id="A0A8H6X6S9"/>
<feature type="transmembrane region" description="Helical" evidence="13">
    <location>
        <begin position="216"/>
        <end position="236"/>
    </location>
</feature>
<dbReference type="EMBL" id="JACAZI010000024">
    <property type="protein sequence ID" value="KAF7335537.1"/>
    <property type="molecule type" value="Genomic_DNA"/>
</dbReference>
<dbReference type="Pfam" id="PF08030">
    <property type="entry name" value="NAD_binding_6"/>
    <property type="match status" value="1"/>
</dbReference>
<dbReference type="InterPro" id="IPR017927">
    <property type="entry name" value="FAD-bd_FR_type"/>
</dbReference>
<dbReference type="PANTHER" id="PTHR32361:SF23">
    <property type="entry name" value="FERRIC-CHELATE REDUCTASE"/>
    <property type="match status" value="1"/>
</dbReference>
<keyword evidence="8 13" id="KW-1133">Transmembrane helix</keyword>
<evidence type="ECO:0000256" key="4">
    <source>
        <dbReference type="ARBA" id="ARBA00022448"/>
    </source>
</evidence>
<dbReference type="CDD" id="cd06186">
    <property type="entry name" value="NOX_Duox_like_FAD_NADP"/>
    <property type="match status" value="1"/>
</dbReference>
<gene>
    <name evidence="15" type="ORF">MVEN_02207500</name>
</gene>
<dbReference type="InterPro" id="IPR017938">
    <property type="entry name" value="Riboflavin_synthase-like_b-brl"/>
</dbReference>
<dbReference type="SUPFAM" id="SSF52343">
    <property type="entry name" value="Ferredoxin reductase-like, C-terminal NADP-linked domain"/>
    <property type="match status" value="1"/>
</dbReference>
<dbReference type="PANTHER" id="PTHR32361">
    <property type="entry name" value="FERRIC/CUPRIC REDUCTASE TRANSMEMBRANE COMPONENT"/>
    <property type="match status" value="1"/>
</dbReference>
<feature type="transmembrane region" description="Helical" evidence="13">
    <location>
        <begin position="281"/>
        <end position="301"/>
    </location>
</feature>
<dbReference type="SUPFAM" id="SSF63380">
    <property type="entry name" value="Riboflavin synthase domain-like"/>
    <property type="match status" value="1"/>
</dbReference>
<evidence type="ECO:0000313" key="15">
    <source>
        <dbReference type="EMBL" id="KAF7335537.1"/>
    </source>
</evidence>
<feature type="transmembrane region" description="Helical" evidence="13">
    <location>
        <begin position="135"/>
        <end position="155"/>
    </location>
</feature>
<evidence type="ECO:0000313" key="16">
    <source>
        <dbReference type="Proteomes" id="UP000620124"/>
    </source>
</evidence>
<dbReference type="InterPro" id="IPR013112">
    <property type="entry name" value="FAD-bd_8"/>
</dbReference>
<feature type="transmembrane region" description="Helical" evidence="13">
    <location>
        <begin position="307"/>
        <end position="327"/>
    </location>
</feature>
<dbReference type="GO" id="GO:0006879">
    <property type="term" value="P:intracellular iron ion homeostasis"/>
    <property type="evidence" value="ECO:0007669"/>
    <property type="project" value="TreeGrafter"/>
</dbReference>
<name>A0A8H6X6S9_9AGAR</name>
<dbReference type="GO" id="GO:0015677">
    <property type="term" value="P:copper ion import"/>
    <property type="evidence" value="ECO:0007669"/>
    <property type="project" value="TreeGrafter"/>
</dbReference>
<dbReference type="Pfam" id="PF08022">
    <property type="entry name" value="FAD_binding_8"/>
    <property type="match status" value="1"/>
</dbReference>
<feature type="transmembrane region" description="Helical" evidence="13">
    <location>
        <begin position="48"/>
        <end position="69"/>
    </location>
</feature>
<evidence type="ECO:0000256" key="8">
    <source>
        <dbReference type="ARBA" id="ARBA00022989"/>
    </source>
</evidence>
<keyword evidence="9" id="KW-0560">Oxidoreductase</keyword>
<evidence type="ECO:0000256" key="12">
    <source>
        <dbReference type="ARBA" id="ARBA00048483"/>
    </source>
</evidence>
<keyword evidence="4" id="KW-0813">Transport</keyword>
<dbReference type="Proteomes" id="UP000620124">
    <property type="component" value="Unassembled WGS sequence"/>
</dbReference>
<reference evidence="15" key="1">
    <citation type="submission" date="2020-05" db="EMBL/GenBank/DDBJ databases">
        <title>Mycena genomes resolve the evolution of fungal bioluminescence.</title>
        <authorList>
            <person name="Tsai I.J."/>
        </authorList>
    </citation>
    <scope>NUCLEOTIDE SEQUENCE</scope>
    <source>
        <strain evidence="15">CCC161011</strain>
    </source>
</reference>
<evidence type="ECO:0000256" key="3">
    <source>
        <dbReference type="ARBA" id="ARBA00012668"/>
    </source>
</evidence>
<feature type="transmembrane region" description="Helical" evidence="13">
    <location>
        <begin position="248"/>
        <end position="269"/>
    </location>
</feature>
<dbReference type="GO" id="GO:0052851">
    <property type="term" value="F:ferric-chelate reductase (NADPH) activity"/>
    <property type="evidence" value="ECO:0007669"/>
    <property type="project" value="UniProtKB-EC"/>
</dbReference>
<keyword evidence="6 13" id="KW-0812">Transmembrane</keyword>
<keyword evidence="7" id="KW-0249">Electron transport</keyword>
<evidence type="ECO:0000256" key="7">
    <source>
        <dbReference type="ARBA" id="ARBA00022982"/>
    </source>
</evidence>
<keyword evidence="5" id="KW-1003">Cell membrane</keyword>
<keyword evidence="10" id="KW-0406">Ion transport</keyword>
<dbReference type="PROSITE" id="PS51384">
    <property type="entry name" value="FAD_FR"/>
    <property type="match status" value="1"/>
</dbReference>